<proteinExistence type="predicted"/>
<keyword evidence="2" id="KW-1185">Reference proteome</keyword>
<dbReference type="Proteomes" id="UP000183487">
    <property type="component" value="Unassembled WGS sequence"/>
</dbReference>
<organism evidence="1 2">
    <name type="scientific">Paraburkholderia fungorum</name>
    <dbReference type="NCBI Taxonomy" id="134537"/>
    <lineage>
        <taxon>Bacteria</taxon>
        <taxon>Pseudomonadati</taxon>
        <taxon>Pseudomonadota</taxon>
        <taxon>Betaproteobacteria</taxon>
        <taxon>Burkholderiales</taxon>
        <taxon>Burkholderiaceae</taxon>
        <taxon>Paraburkholderia</taxon>
    </lineage>
</organism>
<dbReference type="AlphaFoldDB" id="A0A1H1H1A7"/>
<evidence type="ECO:0000313" key="1">
    <source>
        <dbReference type="EMBL" id="SDR19302.1"/>
    </source>
</evidence>
<dbReference type="EMBL" id="FNKP01000002">
    <property type="protein sequence ID" value="SDR19302.1"/>
    <property type="molecule type" value="Genomic_DNA"/>
</dbReference>
<protein>
    <submittedName>
        <fullName evidence="1">Uncharacterized protein</fullName>
    </submittedName>
</protein>
<name>A0A1H1H1A7_9BURK</name>
<evidence type="ECO:0000313" key="2">
    <source>
        <dbReference type="Proteomes" id="UP000183487"/>
    </source>
</evidence>
<reference evidence="2" key="1">
    <citation type="submission" date="2016-10" db="EMBL/GenBank/DDBJ databases">
        <authorList>
            <person name="Varghese N."/>
        </authorList>
    </citation>
    <scope>NUCLEOTIDE SEQUENCE [LARGE SCALE GENOMIC DNA]</scope>
    <source>
        <strain evidence="2">GAS106B</strain>
    </source>
</reference>
<dbReference type="RefSeq" id="WP_074766907.1">
    <property type="nucleotide sequence ID" value="NZ_FNKP01000002.1"/>
</dbReference>
<gene>
    <name evidence="1" type="ORF">SAMN05443245_3449</name>
</gene>
<sequence>MPLQIDFVTPSTGATASYHVVQQVGLDYESGFTNATVASYLSADAKAAGKFSMYVQQIQISGLPDKGTDARDSAEALLIAAPPTDGTTQGASNRYTFAGAEIVQ</sequence>
<accession>A0A1H1H1A7</accession>
<dbReference type="OrthoDB" id="9102495at2"/>